<dbReference type="EMBL" id="FQVO01000007">
    <property type="protein sequence ID" value="SHF01970.1"/>
    <property type="molecule type" value="Genomic_DNA"/>
</dbReference>
<dbReference type="InterPro" id="IPR026444">
    <property type="entry name" value="Secre_tail"/>
</dbReference>
<protein>
    <submittedName>
        <fullName evidence="4">Por secretion system C-terminal sorting domain-containing protein</fullName>
    </submittedName>
</protein>
<evidence type="ECO:0000259" key="3">
    <source>
        <dbReference type="Pfam" id="PF18962"/>
    </source>
</evidence>
<dbReference type="PANTHER" id="PTHR42754">
    <property type="entry name" value="ENDOGLUCANASE"/>
    <property type="match status" value="1"/>
</dbReference>
<dbReference type="NCBIfam" id="TIGR04183">
    <property type="entry name" value="Por_Secre_tail"/>
    <property type="match status" value="1"/>
</dbReference>
<feature type="compositionally biased region" description="Polar residues" evidence="2">
    <location>
        <begin position="243"/>
        <end position="269"/>
    </location>
</feature>
<evidence type="ECO:0000256" key="2">
    <source>
        <dbReference type="SAM" id="MobiDB-lite"/>
    </source>
</evidence>
<accession>A0A1M4Y8J8</accession>
<sequence>MNKIYSGAIFLCSVLGISGQEVAWQKDIPSSTQEFLSQITTTIDQQYLISGSSIVPSKGSGNGQNRGYDLRLMKLNQQGETVWEKYFSGNNHDFAASTISTQDGGFAVLATSNSTKGFDKKDDSKGGSDLWLIRINEFSDELWQKTIGSTADEEARAVIQTTDMGFFVAGNRTTGSLSFDSAQNKLPQGARTIGYGSKDVLIVKLDKNGKELSQLILGGKGLDEVEKMIPTKDGGALLGIYSRSKSSPNPSQGGEQNHSTQNSKSFSGYAKSTENFGEGDYWIIKLSKEGKVEWEKNFGGKGDDHLRTLVLTSTGYLIGGESRSERSGNKTVGIEEGTDLWLISLNERGEEIWQKSYNFKNRDVLMGMSVIHNPSADNNQPSTKGILLGGYTQAEGRIESDDETFWMLYLDQNGNEQWRKHVKGESRKREERLSDIKLNRDGSIVLAGTSAEELGKENWKIVKLGDKQIDELIEKQDIKIYPNPVSDYAYVEIGASPNPSKGGESSFEAEILVYDMGGRQLQSLKTKNKVTKINTQNLIQGAYLVTVKMNDNKTASAKLIKK</sequence>
<dbReference type="OrthoDB" id="9811934at2"/>
<evidence type="ECO:0000256" key="1">
    <source>
        <dbReference type="ARBA" id="ARBA00022729"/>
    </source>
</evidence>
<feature type="region of interest" description="Disordered" evidence="2">
    <location>
        <begin position="239"/>
        <end position="269"/>
    </location>
</feature>
<evidence type="ECO:0000313" key="5">
    <source>
        <dbReference type="Proteomes" id="UP000184236"/>
    </source>
</evidence>
<gene>
    <name evidence="4" type="ORF">SAMN05444408_107181</name>
</gene>
<keyword evidence="5" id="KW-1185">Reference proteome</keyword>
<proteinExistence type="predicted"/>
<dbReference type="Proteomes" id="UP000184236">
    <property type="component" value="Unassembled WGS sequence"/>
</dbReference>
<dbReference type="Pfam" id="PF18962">
    <property type="entry name" value="Por_Secre_tail"/>
    <property type="match status" value="1"/>
</dbReference>
<dbReference type="PANTHER" id="PTHR42754:SF1">
    <property type="entry name" value="LIPOPROTEIN"/>
    <property type="match status" value="1"/>
</dbReference>
<name>A0A1M4Y8J8_9FLAO</name>
<organism evidence="4 5">
    <name type="scientific">Chryseobacterium takakiae</name>
    <dbReference type="NCBI Taxonomy" id="1302685"/>
    <lineage>
        <taxon>Bacteria</taxon>
        <taxon>Pseudomonadati</taxon>
        <taxon>Bacteroidota</taxon>
        <taxon>Flavobacteriia</taxon>
        <taxon>Flavobacteriales</taxon>
        <taxon>Weeksellaceae</taxon>
        <taxon>Chryseobacterium group</taxon>
        <taxon>Chryseobacterium</taxon>
    </lineage>
</organism>
<dbReference type="RefSeq" id="WP_072884840.1">
    <property type="nucleotide sequence ID" value="NZ_FQVO01000007.1"/>
</dbReference>
<dbReference type="STRING" id="1302685.SAMN05444408_107181"/>
<reference evidence="5" key="1">
    <citation type="submission" date="2016-11" db="EMBL/GenBank/DDBJ databases">
        <authorList>
            <person name="Varghese N."/>
            <person name="Submissions S."/>
        </authorList>
    </citation>
    <scope>NUCLEOTIDE SEQUENCE [LARGE SCALE GENOMIC DNA]</scope>
    <source>
        <strain evidence="5">DSM 26898</strain>
    </source>
</reference>
<keyword evidence="1" id="KW-0732">Signal</keyword>
<dbReference type="AlphaFoldDB" id="A0A1M4Y8J8"/>
<feature type="domain" description="Secretion system C-terminal sorting" evidence="3">
    <location>
        <begin position="480"/>
        <end position="560"/>
    </location>
</feature>
<evidence type="ECO:0000313" key="4">
    <source>
        <dbReference type="EMBL" id="SHF01970.1"/>
    </source>
</evidence>